<evidence type="ECO:0000313" key="2">
    <source>
        <dbReference type="EMBL" id="MBI3015896.1"/>
    </source>
</evidence>
<dbReference type="InterPro" id="IPR007159">
    <property type="entry name" value="SpoVT-AbrB_dom"/>
</dbReference>
<dbReference type="NCBIfam" id="TIGR01439">
    <property type="entry name" value="lp_hng_hel_AbrB"/>
    <property type="match status" value="1"/>
</dbReference>
<proteinExistence type="predicted"/>
<gene>
    <name evidence="2" type="ORF">HYY65_12765</name>
</gene>
<protein>
    <submittedName>
        <fullName evidence="2">AbrB/MazE/SpoVT family DNA-binding domain-containing protein</fullName>
    </submittedName>
</protein>
<name>A0A932M2G9_UNCTE</name>
<dbReference type="GO" id="GO:0003677">
    <property type="term" value="F:DNA binding"/>
    <property type="evidence" value="ECO:0007669"/>
    <property type="project" value="UniProtKB-KW"/>
</dbReference>
<accession>A0A932M2G9</accession>
<keyword evidence="2" id="KW-0238">DNA-binding</keyword>
<sequence>MPAVKILAKGQLVIPAKLRKKYHIRHGSELQILEYGGMLHLIPPVTDPIKAAAGFLPKRPSLAKKLLKEHQKDFA</sequence>
<dbReference type="EMBL" id="JACPSX010000245">
    <property type="protein sequence ID" value="MBI3015896.1"/>
    <property type="molecule type" value="Genomic_DNA"/>
</dbReference>
<evidence type="ECO:0000259" key="1">
    <source>
        <dbReference type="SMART" id="SM00966"/>
    </source>
</evidence>
<dbReference type="InterPro" id="IPR037914">
    <property type="entry name" value="SpoVT-AbrB_sf"/>
</dbReference>
<dbReference type="AlphaFoldDB" id="A0A932M2G9"/>
<dbReference type="Gene3D" id="2.10.260.10">
    <property type="match status" value="1"/>
</dbReference>
<dbReference type="SUPFAM" id="SSF89447">
    <property type="entry name" value="AbrB/MazE/MraZ-like"/>
    <property type="match status" value="1"/>
</dbReference>
<comment type="caution">
    <text evidence="2">The sequence shown here is derived from an EMBL/GenBank/DDBJ whole genome shotgun (WGS) entry which is preliminary data.</text>
</comment>
<reference evidence="2" key="1">
    <citation type="submission" date="2020-07" db="EMBL/GenBank/DDBJ databases">
        <title>Huge and variable diversity of episymbiotic CPR bacteria and DPANN archaea in groundwater ecosystems.</title>
        <authorList>
            <person name="He C.Y."/>
            <person name="Keren R."/>
            <person name="Whittaker M."/>
            <person name="Farag I.F."/>
            <person name="Doudna J."/>
            <person name="Cate J.H.D."/>
            <person name="Banfield J.F."/>
        </authorList>
    </citation>
    <scope>NUCLEOTIDE SEQUENCE</scope>
    <source>
        <strain evidence="2">NC_groundwater_717_Ag_S-0.2um_59_8</strain>
    </source>
</reference>
<dbReference type="SMART" id="SM00966">
    <property type="entry name" value="SpoVT_AbrB"/>
    <property type="match status" value="1"/>
</dbReference>
<feature type="domain" description="SpoVT-AbrB" evidence="1">
    <location>
        <begin position="4"/>
        <end position="49"/>
    </location>
</feature>
<dbReference type="Proteomes" id="UP000741360">
    <property type="component" value="Unassembled WGS sequence"/>
</dbReference>
<evidence type="ECO:0000313" key="3">
    <source>
        <dbReference type="Proteomes" id="UP000741360"/>
    </source>
</evidence>
<organism evidence="2 3">
    <name type="scientific">Tectimicrobiota bacterium</name>
    <dbReference type="NCBI Taxonomy" id="2528274"/>
    <lineage>
        <taxon>Bacteria</taxon>
        <taxon>Pseudomonadati</taxon>
        <taxon>Nitrospinota/Tectimicrobiota group</taxon>
        <taxon>Candidatus Tectimicrobiota</taxon>
    </lineage>
</organism>